<dbReference type="Proteomes" id="UP000027265">
    <property type="component" value="Unassembled WGS sequence"/>
</dbReference>
<dbReference type="HOGENOM" id="CLU_2455042_0_0_1"/>
<dbReference type="AlphaFoldDB" id="A0A067P6Y8"/>
<dbReference type="EMBL" id="KL197757">
    <property type="protein sequence ID" value="KDQ50668.1"/>
    <property type="molecule type" value="Genomic_DNA"/>
</dbReference>
<sequence>MPANHAVPVSTHPSSLAAGLTVGRLQPKECSMLDGVDKEMEGCVALSIGLEAAEAGEGSTPESGKGLGQLLAGMPLQGIEPEAPDFDEF</sequence>
<protein>
    <submittedName>
        <fullName evidence="1">Uncharacterized protein</fullName>
    </submittedName>
</protein>
<organism evidence="1 2">
    <name type="scientific">Jaapia argillacea MUCL 33604</name>
    <dbReference type="NCBI Taxonomy" id="933084"/>
    <lineage>
        <taxon>Eukaryota</taxon>
        <taxon>Fungi</taxon>
        <taxon>Dikarya</taxon>
        <taxon>Basidiomycota</taxon>
        <taxon>Agaricomycotina</taxon>
        <taxon>Agaricomycetes</taxon>
        <taxon>Agaricomycetidae</taxon>
        <taxon>Jaapiales</taxon>
        <taxon>Jaapiaceae</taxon>
        <taxon>Jaapia</taxon>
    </lineage>
</organism>
<name>A0A067P6Y8_9AGAM</name>
<accession>A0A067P6Y8</accession>
<evidence type="ECO:0000313" key="1">
    <source>
        <dbReference type="EMBL" id="KDQ50668.1"/>
    </source>
</evidence>
<proteinExistence type="predicted"/>
<evidence type="ECO:0000313" key="2">
    <source>
        <dbReference type="Proteomes" id="UP000027265"/>
    </source>
</evidence>
<gene>
    <name evidence="1" type="ORF">JAAARDRAFT_199797</name>
</gene>
<keyword evidence="2" id="KW-1185">Reference proteome</keyword>
<reference evidence="2" key="1">
    <citation type="journal article" date="2014" name="Proc. Natl. Acad. Sci. U.S.A.">
        <title>Extensive sampling of basidiomycete genomes demonstrates inadequacy of the white-rot/brown-rot paradigm for wood decay fungi.</title>
        <authorList>
            <person name="Riley R."/>
            <person name="Salamov A.A."/>
            <person name="Brown D.W."/>
            <person name="Nagy L.G."/>
            <person name="Floudas D."/>
            <person name="Held B.W."/>
            <person name="Levasseur A."/>
            <person name="Lombard V."/>
            <person name="Morin E."/>
            <person name="Otillar R."/>
            <person name="Lindquist E.A."/>
            <person name="Sun H."/>
            <person name="LaButti K.M."/>
            <person name="Schmutz J."/>
            <person name="Jabbour D."/>
            <person name="Luo H."/>
            <person name="Baker S.E."/>
            <person name="Pisabarro A.G."/>
            <person name="Walton J.D."/>
            <person name="Blanchette R.A."/>
            <person name="Henrissat B."/>
            <person name="Martin F."/>
            <person name="Cullen D."/>
            <person name="Hibbett D.S."/>
            <person name="Grigoriev I.V."/>
        </authorList>
    </citation>
    <scope>NUCLEOTIDE SEQUENCE [LARGE SCALE GENOMIC DNA]</scope>
    <source>
        <strain evidence="2">MUCL 33604</strain>
    </source>
</reference>
<dbReference type="InParanoid" id="A0A067P6Y8"/>